<protein>
    <submittedName>
        <fullName evidence="2">Peptidase C1</fullName>
    </submittedName>
</protein>
<dbReference type="GO" id="GO:0006508">
    <property type="term" value="P:proteolysis"/>
    <property type="evidence" value="ECO:0007669"/>
    <property type="project" value="InterPro"/>
</dbReference>
<dbReference type="Pfam" id="PF03051">
    <property type="entry name" value="Peptidase_C1_2"/>
    <property type="match status" value="1"/>
</dbReference>
<name>A0A6I6JRQ3_9BACT</name>
<organism evidence="2 3">
    <name type="scientific">Maribellus comscasis</name>
    <dbReference type="NCBI Taxonomy" id="2681766"/>
    <lineage>
        <taxon>Bacteria</taxon>
        <taxon>Pseudomonadati</taxon>
        <taxon>Bacteroidota</taxon>
        <taxon>Bacteroidia</taxon>
        <taxon>Marinilabiliales</taxon>
        <taxon>Prolixibacteraceae</taxon>
        <taxon>Maribellus</taxon>
    </lineage>
</organism>
<keyword evidence="3" id="KW-1185">Reference proteome</keyword>
<feature type="signal peptide" evidence="1">
    <location>
        <begin position="1"/>
        <end position="19"/>
    </location>
</feature>
<dbReference type="SUPFAM" id="SSF54001">
    <property type="entry name" value="Cysteine proteinases"/>
    <property type="match status" value="1"/>
</dbReference>
<reference evidence="2 3" key="1">
    <citation type="submission" date="2019-11" db="EMBL/GenBank/DDBJ databases">
        <authorList>
            <person name="Zheng R.K."/>
            <person name="Sun C.M."/>
        </authorList>
    </citation>
    <scope>NUCLEOTIDE SEQUENCE [LARGE SCALE GENOMIC DNA]</scope>
    <source>
        <strain evidence="2 3">WC007</strain>
    </source>
</reference>
<dbReference type="KEGG" id="mcos:GM418_15965"/>
<keyword evidence="1" id="KW-0732">Signal</keyword>
<feature type="chain" id="PRO_5026223723" evidence="1">
    <location>
        <begin position="20"/>
        <end position="417"/>
    </location>
</feature>
<evidence type="ECO:0000313" key="2">
    <source>
        <dbReference type="EMBL" id="QGY45111.1"/>
    </source>
</evidence>
<dbReference type="Proteomes" id="UP000428260">
    <property type="component" value="Chromosome"/>
</dbReference>
<evidence type="ECO:0000256" key="1">
    <source>
        <dbReference type="SAM" id="SignalP"/>
    </source>
</evidence>
<sequence>MKRNFLALMGLLFAFGTMAQKNEDKGKLEVVEQGKGFYYESILKDVNAVEDKLEEKEPYKRFVMDQSGLDLPNDKSLYQTVWCQPTISQGNGGTCWCFSTSSFYEAEIYRQTGKEVKLSEMYTVYWEYVEKARRFVEKRGDSHFSEGSEGNAVARIMEMYGAVPESAYTGLLHGRKFHTHAKMMAEMSNFLKSMKESNSWNMEYGLATIKDIMKHYIGEPPIEFTVDGRKYTPKTYLKDYLKLDPNNFVEIISYKQEPYWEKVEYKVPDNWWHNKDYYNVPLDVFMKALKEAVKKGYSVSIGGDVSETGFSRETNCAIIPDYDIPSEYINEDARQFRFSNGTTTDDHGMHLIGILENYKGAGKDWYLIKDSSSGSRNVGEDNPNFGYYFFSEDYIKLKMMDFTIHKDAVQEILKNFK</sequence>
<dbReference type="AlphaFoldDB" id="A0A6I6JRQ3"/>
<evidence type="ECO:0000313" key="3">
    <source>
        <dbReference type="Proteomes" id="UP000428260"/>
    </source>
</evidence>
<dbReference type="GO" id="GO:0070005">
    <property type="term" value="F:cysteine-type aminopeptidase activity"/>
    <property type="evidence" value="ECO:0007669"/>
    <property type="project" value="InterPro"/>
</dbReference>
<gene>
    <name evidence="2" type="ORF">GM418_15965</name>
</gene>
<dbReference type="RefSeq" id="WP_158868071.1">
    <property type="nucleotide sequence ID" value="NZ_CP046401.1"/>
</dbReference>
<dbReference type="PROSITE" id="PS00139">
    <property type="entry name" value="THIOL_PROTEASE_CYS"/>
    <property type="match status" value="1"/>
</dbReference>
<dbReference type="InterPro" id="IPR004134">
    <property type="entry name" value="Peptidase_C1B"/>
</dbReference>
<dbReference type="Gene3D" id="3.90.70.10">
    <property type="entry name" value="Cysteine proteinases"/>
    <property type="match status" value="1"/>
</dbReference>
<dbReference type="InterPro" id="IPR000169">
    <property type="entry name" value="Pept_cys_AS"/>
</dbReference>
<accession>A0A6I6JRQ3</accession>
<dbReference type="EMBL" id="CP046401">
    <property type="protein sequence ID" value="QGY45111.1"/>
    <property type="molecule type" value="Genomic_DNA"/>
</dbReference>
<dbReference type="InterPro" id="IPR038765">
    <property type="entry name" value="Papain-like_cys_pep_sf"/>
</dbReference>
<proteinExistence type="predicted"/>